<dbReference type="AlphaFoldDB" id="A0AAV3XUE8"/>
<reference evidence="2" key="1">
    <citation type="submission" date="2019-10" db="EMBL/GenBank/DDBJ databases">
        <title>Draft genome sequece of Microseira wollei NIES-4236.</title>
        <authorList>
            <person name="Yamaguchi H."/>
            <person name="Suzuki S."/>
            <person name="Kawachi M."/>
        </authorList>
    </citation>
    <scope>NUCLEOTIDE SEQUENCE</scope>
    <source>
        <strain evidence="2">NIES-4236</strain>
    </source>
</reference>
<feature type="domain" description="Sulfatase N-terminal" evidence="1">
    <location>
        <begin position="11"/>
        <end position="145"/>
    </location>
</feature>
<organism evidence="2 3">
    <name type="scientific">Microseira wollei NIES-4236</name>
    <dbReference type="NCBI Taxonomy" id="2530354"/>
    <lineage>
        <taxon>Bacteria</taxon>
        <taxon>Bacillati</taxon>
        <taxon>Cyanobacteriota</taxon>
        <taxon>Cyanophyceae</taxon>
        <taxon>Oscillatoriophycideae</taxon>
        <taxon>Aerosakkonematales</taxon>
        <taxon>Aerosakkonemataceae</taxon>
        <taxon>Microseira</taxon>
    </lineage>
</organism>
<accession>A0AAV3XUE8</accession>
<dbReference type="InterPro" id="IPR052701">
    <property type="entry name" value="GAG_Ulvan_Degrading_Sulfatases"/>
</dbReference>
<dbReference type="EMBL" id="BLAY01000293">
    <property type="protein sequence ID" value="GET44112.1"/>
    <property type="molecule type" value="Genomic_DNA"/>
</dbReference>
<evidence type="ECO:0000259" key="1">
    <source>
        <dbReference type="Pfam" id="PF00884"/>
    </source>
</evidence>
<comment type="caution">
    <text evidence="2">The sequence shown here is derived from an EMBL/GenBank/DDBJ whole genome shotgun (WGS) entry which is preliminary data.</text>
</comment>
<proteinExistence type="predicted"/>
<keyword evidence="3" id="KW-1185">Reference proteome</keyword>
<sequence>MWLKKTFIQNAVNQETPDPFFVWFNSTRMHFYTHIKDEVKGISGQDFYNDAMVEHDGHVGQLLKLLDDLHIANDTIVIYTTDNGPHNNQWPDGGLTPFRGEKNTNWEGAYRVPALVRWPGHIPPGTVSHEIFSHLDWVPTLMAAATGDYSNFDRRADFKDLLKQDCPADESTNLCETYLDGYNQLPYLIGKEPAQRKEFIYFNDDAQLVGVRLDDWKVVFAEQLSHGFDVWRDPFVKLRLGKIFNLRRDPYERADTDSNNYNEWWSRRAYFLLPANTFVKKFLGTFEQYPPSQRPFKVDLDKMVDDIIDKLPE</sequence>
<dbReference type="InterPro" id="IPR017850">
    <property type="entry name" value="Alkaline_phosphatase_core_sf"/>
</dbReference>
<dbReference type="Pfam" id="PF00884">
    <property type="entry name" value="Sulfatase"/>
    <property type="match status" value="1"/>
</dbReference>
<dbReference type="PANTHER" id="PTHR43751:SF2">
    <property type="entry name" value="SULFATASE N-TERMINAL DOMAIN-CONTAINING PROTEIN"/>
    <property type="match status" value="1"/>
</dbReference>
<evidence type="ECO:0000313" key="3">
    <source>
        <dbReference type="Proteomes" id="UP001050975"/>
    </source>
</evidence>
<dbReference type="Proteomes" id="UP001050975">
    <property type="component" value="Unassembled WGS sequence"/>
</dbReference>
<gene>
    <name evidence="2" type="ORF">MiSe_89380</name>
</gene>
<dbReference type="InterPro" id="IPR000917">
    <property type="entry name" value="Sulfatase_N"/>
</dbReference>
<evidence type="ECO:0000313" key="2">
    <source>
        <dbReference type="EMBL" id="GET44112.1"/>
    </source>
</evidence>
<dbReference type="PANTHER" id="PTHR43751">
    <property type="entry name" value="SULFATASE"/>
    <property type="match status" value="1"/>
</dbReference>
<dbReference type="Gene3D" id="3.40.720.10">
    <property type="entry name" value="Alkaline Phosphatase, subunit A"/>
    <property type="match status" value="1"/>
</dbReference>
<protein>
    <submittedName>
        <fullName evidence="2">Sulfatase</fullName>
    </submittedName>
</protein>
<name>A0AAV3XUE8_9CYAN</name>
<dbReference type="SUPFAM" id="SSF53649">
    <property type="entry name" value="Alkaline phosphatase-like"/>
    <property type="match status" value="1"/>
</dbReference>